<comment type="caution">
    <text evidence="2">The sequence shown here is derived from an EMBL/GenBank/DDBJ whole genome shotgun (WGS) entry which is preliminary data.</text>
</comment>
<name>A0A812YFT7_SYMPI</name>
<keyword evidence="3" id="KW-1185">Reference proteome</keyword>
<gene>
    <name evidence="2" type="primary">Cacna1c</name>
    <name evidence="2" type="ORF">SPIL2461_LOCUS23415</name>
</gene>
<feature type="transmembrane region" description="Helical" evidence="1">
    <location>
        <begin position="39"/>
        <end position="59"/>
    </location>
</feature>
<organism evidence="2 3">
    <name type="scientific">Symbiodinium pilosum</name>
    <name type="common">Dinoflagellate</name>
    <dbReference type="NCBI Taxonomy" id="2952"/>
    <lineage>
        <taxon>Eukaryota</taxon>
        <taxon>Sar</taxon>
        <taxon>Alveolata</taxon>
        <taxon>Dinophyceae</taxon>
        <taxon>Suessiales</taxon>
        <taxon>Symbiodiniaceae</taxon>
        <taxon>Symbiodinium</taxon>
    </lineage>
</organism>
<evidence type="ECO:0000256" key="1">
    <source>
        <dbReference type="SAM" id="Phobius"/>
    </source>
</evidence>
<dbReference type="AlphaFoldDB" id="A0A812YFT7"/>
<dbReference type="EMBL" id="CAJNIZ010048278">
    <property type="protein sequence ID" value="CAE7785691.1"/>
    <property type="molecule type" value="Genomic_DNA"/>
</dbReference>
<dbReference type="Proteomes" id="UP000649617">
    <property type="component" value="Unassembled WGS sequence"/>
</dbReference>
<dbReference type="OrthoDB" id="433204at2759"/>
<keyword evidence="1" id="KW-0472">Membrane</keyword>
<evidence type="ECO:0000313" key="2">
    <source>
        <dbReference type="EMBL" id="CAE7785691.1"/>
    </source>
</evidence>
<evidence type="ECO:0000313" key="3">
    <source>
        <dbReference type="Proteomes" id="UP000649617"/>
    </source>
</evidence>
<sequence>MITLSLTLRKHSCHITSGYQQEQWQERVRGTLQALRHPIVFLEPFVSVVIVANAILTGFQTDPQYRTWPGWIYVEMSFATVLMFETWLFILHCLILKTWFKCSSNLYFL</sequence>
<keyword evidence="1" id="KW-1133">Transmembrane helix</keyword>
<protein>
    <submittedName>
        <fullName evidence="2">Cacna1c protein</fullName>
    </submittedName>
</protein>
<accession>A0A812YFT7</accession>
<proteinExistence type="predicted"/>
<reference evidence="2" key="1">
    <citation type="submission" date="2021-02" db="EMBL/GenBank/DDBJ databases">
        <authorList>
            <person name="Dougan E. K."/>
            <person name="Rhodes N."/>
            <person name="Thang M."/>
            <person name="Chan C."/>
        </authorList>
    </citation>
    <scope>NUCLEOTIDE SEQUENCE</scope>
</reference>
<keyword evidence="1" id="KW-0812">Transmembrane</keyword>
<feature type="transmembrane region" description="Helical" evidence="1">
    <location>
        <begin position="71"/>
        <end position="96"/>
    </location>
</feature>